<dbReference type="WBParaSite" id="EN70_11196">
    <property type="protein sequence ID" value="EN70_11196"/>
    <property type="gene ID" value="EN70_11196"/>
</dbReference>
<feature type="region of interest" description="Disordered" evidence="1">
    <location>
        <begin position="265"/>
        <end position="289"/>
    </location>
</feature>
<dbReference type="AlphaFoldDB" id="A0A1I7V912"/>
<feature type="region of interest" description="Disordered" evidence="1">
    <location>
        <begin position="180"/>
        <end position="218"/>
    </location>
</feature>
<sequence>MLQQQQHSTYKKALSDQQQSKSVMIQTSSSGTNVNLVKSSSKSSQTNYFQDIDPCANCNNVLMRAAEFLTKIELNYGLSITPSLSLKSTSQQTSSNEQSIKNMGQLIESICKINLIFLKVFKFLAIPIKSSSLAELITKQKNKNDQDLNNISRKKNDESIVQNVLPLEEDTTTPLEWMLSSKEKEKRKTVKTDESKEQKRAEEDNTAKNEKIKPKTAVENSLITSSTATVDSTATGKIQLELGKTCEIAPITTTLKLKDTSKCDKKITDDKKETNNSGKMKVGKKVTRK</sequence>
<evidence type="ECO:0000256" key="1">
    <source>
        <dbReference type="SAM" id="MobiDB-lite"/>
    </source>
</evidence>
<name>A0A1I7V912_LOALO</name>
<evidence type="ECO:0000313" key="2">
    <source>
        <dbReference type="Proteomes" id="UP000095285"/>
    </source>
</evidence>
<organism evidence="2 3">
    <name type="scientific">Loa loa</name>
    <name type="common">Eye worm</name>
    <name type="synonym">Filaria loa</name>
    <dbReference type="NCBI Taxonomy" id="7209"/>
    <lineage>
        <taxon>Eukaryota</taxon>
        <taxon>Metazoa</taxon>
        <taxon>Ecdysozoa</taxon>
        <taxon>Nematoda</taxon>
        <taxon>Chromadorea</taxon>
        <taxon>Rhabditida</taxon>
        <taxon>Spirurina</taxon>
        <taxon>Spiruromorpha</taxon>
        <taxon>Filarioidea</taxon>
        <taxon>Onchocercidae</taxon>
        <taxon>Loa</taxon>
    </lineage>
</organism>
<evidence type="ECO:0000313" key="3">
    <source>
        <dbReference type="WBParaSite" id="EN70_11196"/>
    </source>
</evidence>
<feature type="compositionally biased region" description="Basic and acidic residues" evidence="1">
    <location>
        <begin position="265"/>
        <end position="274"/>
    </location>
</feature>
<keyword evidence="2" id="KW-1185">Reference proteome</keyword>
<proteinExistence type="predicted"/>
<feature type="compositionally biased region" description="Basic and acidic residues" evidence="1">
    <location>
        <begin position="181"/>
        <end position="213"/>
    </location>
</feature>
<accession>A0A1I7V912</accession>
<reference evidence="3" key="2">
    <citation type="submission" date="2016-11" db="UniProtKB">
        <authorList>
            <consortium name="WormBaseParasite"/>
        </authorList>
    </citation>
    <scope>IDENTIFICATION</scope>
</reference>
<reference evidence="2" key="1">
    <citation type="submission" date="2012-04" db="EMBL/GenBank/DDBJ databases">
        <title>The Genome Sequence of Loa loa.</title>
        <authorList>
            <consortium name="The Broad Institute Genome Sequencing Platform"/>
            <consortium name="Broad Institute Genome Sequencing Center for Infectious Disease"/>
            <person name="Nutman T.B."/>
            <person name="Fink D.L."/>
            <person name="Russ C."/>
            <person name="Young S."/>
            <person name="Zeng Q."/>
            <person name="Gargeya S."/>
            <person name="Alvarado L."/>
            <person name="Berlin A."/>
            <person name="Chapman S.B."/>
            <person name="Chen Z."/>
            <person name="Freedman E."/>
            <person name="Gellesch M."/>
            <person name="Goldberg J."/>
            <person name="Griggs A."/>
            <person name="Gujja S."/>
            <person name="Heilman E.R."/>
            <person name="Heiman D."/>
            <person name="Howarth C."/>
            <person name="Mehta T."/>
            <person name="Neiman D."/>
            <person name="Pearson M."/>
            <person name="Roberts A."/>
            <person name="Saif S."/>
            <person name="Shea T."/>
            <person name="Shenoy N."/>
            <person name="Sisk P."/>
            <person name="Stolte C."/>
            <person name="Sykes S."/>
            <person name="White J."/>
            <person name="Yandava C."/>
            <person name="Haas B."/>
            <person name="Henn M.R."/>
            <person name="Nusbaum C."/>
            <person name="Birren B."/>
        </authorList>
    </citation>
    <scope>NUCLEOTIDE SEQUENCE [LARGE SCALE GENOMIC DNA]</scope>
</reference>
<protein>
    <submittedName>
        <fullName evidence="3">Uncharacterized protein</fullName>
    </submittedName>
</protein>
<dbReference type="Proteomes" id="UP000095285">
    <property type="component" value="Unassembled WGS sequence"/>
</dbReference>